<dbReference type="SUPFAM" id="SSF53335">
    <property type="entry name" value="S-adenosyl-L-methionine-dependent methyltransferases"/>
    <property type="match status" value="1"/>
</dbReference>
<comment type="subcellular location">
    <subcellularLocation>
        <location evidence="7">Cytoplasm</location>
    </subcellularLocation>
</comment>
<dbReference type="Pfam" id="PF01795">
    <property type="entry name" value="Methyltransf_5"/>
    <property type="match status" value="1"/>
</dbReference>
<proteinExistence type="inferred from homology"/>
<comment type="catalytic activity">
    <reaction evidence="7">
        <text>cytidine(1402) in 16S rRNA + S-adenosyl-L-methionine = N(4)-methylcytidine(1402) in 16S rRNA + S-adenosyl-L-homocysteine + H(+)</text>
        <dbReference type="Rhea" id="RHEA:42928"/>
        <dbReference type="Rhea" id="RHEA-COMP:10286"/>
        <dbReference type="Rhea" id="RHEA-COMP:10287"/>
        <dbReference type="ChEBI" id="CHEBI:15378"/>
        <dbReference type="ChEBI" id="CHEBI:57856"/>
        <dbReference type="ChEBI" id="CHEBI:59789"/>
        <dbReference type="ChEBI" id="CHEBI:74506"/>
        <dbReference type="ChEBI" id="CHEBI:82748"/>
        <dbReference type="EC" id="2.1.1.199"/>
    </reaction>
</comment>
<sequence length="316" mass="35056">MSTTFHHIPVLADAVLSSLGPALNAEQPLLVDCTVGGGGHSSLILEHCPSVRIIGIDQDPAALQACSDRLGERFTPLRGNFAQLHRLLKQANVAPSSVNGFLYDLGVSSHQLDTPERGFSFLSDGPLDMRMDPSAPLSAADVVNTYSEEELARIIHAYGEERHSRRVARVIAACRREKPFTTTKELADLIHRDIAKFYRNESIHPATRTFQALRIEVNGELDAITTSLESALTYLRPGGILAVISFHSLEDRIIKQFFRQHASTCICPPEVWQCRCQHQPLLEILTRKPLIADEAEKQLNPRSRSAKLRVARRTSA</sequence>
<keyword evidence="5 7" id="KW-0808">Transferase</keyword>
<dbReference type="RefSeq" id="WP_013504830.1">
    <property type="nucleotide sequence ID" value="NC_014836.1"/>
</dbReference>
<dbReference type="GO" id="GO:0071424">
    <property type="term" value="F:rRNA (cytosine-N4-)-methyltransferase activity"/>
    <property type="evidence" value="ECO:0007669"/>
    <property type="project" value="UniProtKB-UniRule"/>
</dbReference>
<evidence type="ECO:0000313" key="9">
    <source>
        <dbReference type="Proteomes" id="UP000002572"/>
    </source>
</evidence>
<dbReference type="KEGG" id="din:Selin_0184"/>
<organism evidence="8 9">
    <name type="scientific">Desulfurispirillum indicum (strain ATCC BAA-1389 / DSM 22839 / S5)</name>
    <dbReference type="NCBI Taxonomy" id="653733"/>
    <lineage>
        <taxon>Bacteria</taxon>
        <taxon>Pseudomonadati</taxon>
        <taxon>Chrysiogenota</taxon>
        <taxon>Chrysiogenia</taxon>
        <taxon>Chrysiogenales</taxon>
        <taxon>Chrysiogenaceae</taxon>
        <taxon>Desulfurispirillum</taxon>
    </lineage>
</organism>
<dbReference type="EC" id="2.1.1.199" evidence="7"/>
<dbReference type="NCBIfam" id="TIGR00006">
    <property type="entry name" value="16S rRNA (cytosine(1402)-N(4))-methyltransferase RsmH"/>
    <property type="match status" value="1"/>
</dbReference>
<dbReference type="GO" id="GO:0005737">
    <property type="term" value="C:cytoplasm"/>
    <property type="evidence" value="ECO:0007669"/>
    <property type="project" value="UniProtKB-SubCell"/>
</dbReference>
<keyword evidence="3 7" id="KW-0698">rRNA processing</keyword>
<evidence type="ECO:0000256" key="2">
    <source>
        <dbReference type="ARBA" id="ARBA00022490"/>
    </source>
</evidence>
<dbReference type="InterPro" id="IPR023397">
    <property type="entry name" value="SAM-dep_MeTrfase_MraW_recog"/>
</dbReference>
<keyword evidence="2 7" id="KW-0963">Cytoplasm</keyword>
<feature type="binding site" evidence="7">
    <location>
        <position position="81"/>
    </location>
    <ligand>
        <name>S-adenosyl-L-methionine</name>
        <dbReference type="ChEBI" id="CHEBI:59789"/>
    </ligand>
</feature>
<dbReference type="HAMAP" id="MF_01007">
    <property type="entry name" value="16SrRNA_methyltr_H"/>
    <property type="match status" value="1"/>
</dbReference>
<evidence type="ECO:0000256" key="7">
    <source>
        <dbReference type="HAMAP-Rule" id="MF_01007"/>
    </source>
</evidence>
<protein>
    <recommendedName>
        <fullName evidence="7">Ribosomal RNA small subunit methyltransferase H</fullName>
        <ecNumber evidence="7">2.1.1.199</ecNumber>
    </recommendedName>
    <alternativeName>
        <fullName evidence="7">16S rRNA m(4)C1402 methyltransferase</fullName>
    </alternativeName>
    <alternativeName>
        <fullName evidence="7">rRNA (cytosine-N(4)-)-methyltransferase RsmH</fullName>
    </alternativeName>
</protein>
<evidence type="ECO:0000256" key="5">
    <source>
        <dbReference type="ARBA" id="ARBA00022679"/>
    </source>
</evidence>
<feature type="binding site" evidence="7">
    <location>
        <position position="111"/>
    </location>
    <ligand>
        <name>S-adenosyl-L-methionine</name>
        <dbReference type="ChEBI" id="CHEBI:59789"/>
    </ligand>
</feature>
<dbReference type="eggNOG" id="COG0275">
    <property type="taxonomic scope" value="Bacteria"/>
</dbReference>
<evidence type="ECO:0000256" key="6">
    <source>
        <dbReference type="ARBA" id="ARBA00022691"/>
    </source>
</evidence>
<dbReference type="PIRSF" id="PIRSF004486">
    <property type="entry name" value="MraW"/>
    <property type="match status" value="1"/>
</dbReference>
<dbReference type="Gene3D" id="1.10.150.170">
    <property type="entry name" value="Putative methyltransferase TM0872, insert domain"/>
    <property type="match status" value="1"/>
</dbReference>
<dbReference type="GO" id="GO:0070475">
    <property type="term" value="P:rRNA base methylation"/>
    <property type="evidence" value="ECO:0007669"/>
    <property type="project" value="UniProtKB-UniRule"/>
</dbReference>
<dbReference type="InterPro" id="IPR029063">
    <property type="entry name" value="SAM-dependent_MTases_sf"/>
</dbReference>
<dbReference type="EMBL" id="CP002432">
    <property type="protein sequence ID" value="ADU64941.1"/>
    <property type="molecule type" value="Genomic_DNA"/>
</dbReference>
<dbReference type="InParanoid" id="E6W602"/>
<feature type="binding site" evidence="7">
    <location>
        <position position="57"/>
    </location>
    <ligand>
        <name>S-adenosyl-L-methionine</name>
        <dbReference type="ChEBI" id="CHEBI:59789"/>
    </ligand>
</feature>
<dbReference type="FunFam" id="1.10.150.170:FF:000001">
    <property type="entry name" value="Ribosomal RNA small subunit methyltransferase H"/>
    <property type="match status" value="1"/>
</dbReference>
<comment type="similarity">
    <text evidence="1 7">Belongs to the methyltransferase superfamily. RsmH family.</text>
</comment>
<evidence type="ECO:0000256" key="1">
    <source>
        <dbReference type="ARBA" id="ARBA00010396"/>
    </source>
</evidence>
<dbReference type="SUPFAM" id="SSF81799">
    <property type="entry name" value="Putative methyltransferase TM0872, insert domain"/>
    <property type="match status" value="1"/>
</dbReference>
<dbReference type="FunCoup" id="E6W602">
    <property type="interactions" value="518"/>
</dbReference>
<evidence type="ECO:0000256" key="3">
    <source>
        <dbReference type="ARBA" id="ARBA00022552"/>
    </source>
</evidence>
<feature type="binding site" evidence="7">
    <location>
        <position position="104"/>
    </location>
    <ligand>
        <name>S-adenosyl-L-methionine</name>
        <dbReference type="ChEBI" id="CHEBI:59789"/>
    </ligand>
</feature>
<dbReference type="STRING" id="653733.Selin_0184"/>
<evidence type="ECO:0000313" key="8">
    <source>
        <dbReference type="EMBL" id="ADU64941.1"/>
    </source>
</evidence>
<evidence type="ECO:0000256" key="4">
    <source>
        <dbReference type="ARBA" id="ARBA00022603"/>
    </source>
</evidence>
<dbReference type="AlphaFoldDB" id="E6W602"/>
<keyword evidence="6 7" id="KW-0949">S-adenosyl-L-methionine</keyword>
<feature type="binding site" evidence="7">
    <location>
        <begin position="38"/>
        <end position="40"/>
    </location>
    <ligand>
        <name>S-adenosyl-L-methionine</name>
        <dbReference type="ChEBI" id="CHEBI:59789"/>
    </ligand>
</feature>
<dbReference type="PANTHER" id="PTHR11265:SF0">
    <property type="entry name" value="12S RRNA N4-METHYLCYTIDINE METHYLTRANSFERASE"/>
    <property type="match status" value="1"/>
</dbReference>
<reference evidence="8 9" key="1">
    <citation type="submission" date="2010-12" db="EMBL/GenBank/DDBJ databases">
        <title>Complete sequence of Desulfurispirillum indicum S5.</title>
        <authorList>
            <consortium name="US DOE Joint Genome Institute"/>
            <person name="Lucas S."/>
            <person name="Copeland A."/>
            <person name="Lapidus A."/>
            <person name="Cheng J.-F."/>
            <person name="Goodwin L."/>
            <person name="Pitluck S."/>
            <person name="Chertkov O."/>
            <person name="Held B."/>
            <person name="Detter J.C."/>
            <person name="Han C."/>
            <person name="Tapia R."/>
            <person name="Land M."/>
            <person name="Hauser L."/>
            <person name="Kyrpides N."/>
            <person name="Ivanova N."/>
            <person name="Mikhailova N."/>
            <person name="Haggblom M."/>
            <person name="Rauschenbach I."/>
            <person name="Bini E."/>
            <person name="Woyke T."/>
        </authorList>
    </citation>
    <scope>NUCLEOTIDE SEQUENCE [LARGE SCALE GENOMIC DNA]</scope>
    <source>
        <strain evidence="9">ATCC BAA-1389 / DSM 22839 / S5</strain>
    </source>
</reference>
<dbReference type="InterPro" id="IPR002903">
    <property type="entry name" value="RsmH"/>
</dbReference>
<dbReference type="OrthoDB" id="9806637at2"/>
<dbReference type="PANTHER" id="PTHR11265">
    <property type="entry name" value="S-ADENOSYL-METHYLTRANSFERASE MRAW"/>
    <property type="match status" value="1"/>
</dbReference>
<gene>
    <name evidence="7" type="primary">rsmH</name>
    <name evidence="8" type="ordered locus">Selin_0184</name>
</gene>
<accession>E6W602</accession>
<dbReference type="HOGENOM" id="CLU_038422_3_0_0"/>
<dbReference type="Gene3D" id="3.40.50.150">
    <property type="entry name" value="Vaccinia Virus protein VP39"/>
    <property type="match status" value="1"/>
</dbReference>
<dbReference type="Proteomes" id="UP000002572">
    <property type="component" value="Chromosome"/>
</dbReference>
<keyword evidence="4 7" id="KW-0489">Methyltransferase</keyword>
<keyword evidence="9" id="KW-1185">Reference proteome</keyword>
<name>E6W602_DESIS</name>
<comment type="function">
    <text evidence="7">Specifically methylates the N4 position of cytidine in position 1402 (C1402) of 16S rRNA.</text>
</comment>